<name>A0A3L6EJM6_MAIZE</name>
<proteinExistence type="predicted"/>
<feature type="region of interest" description="Disordered" evidence="1">
    <location>
        <begin position="58"/>
        <end position="86"/>
    </location>
</feature>
<evidence type="ECO:0000313" key="3">
    <source>
        <dbReference type="Proteomes" id="UP000251960"/>
    </source>
</evidence>
<protein>
    <submittedName>
        <fullName evidence="2">Uncharacterized protein</fullName>
    </submittedName>
</protein>
<dbReference type="AlphaFoldDB" id="A0A3L6EJM6"/>
<accession>A0A3L6EJM6</accession>
<reference evidence="2 3" key="1">
    <citation type="journal article" date="2018" name="Nat. Genet.">
        <title>Extensive intraspecific gene order and gene structural variations between Mo17 and other maize genomes.</title>
        <authorList>
            <person name="Sun S."/>
            <person name="Zhou Y."/>
            <person name="Chen J."/>
            <person name="Shi J."/>
            <person name="Zhao H."/>
            <person name="Zhao H."/>
            <person name="Song W."/>
            <person name="Zhang M."/>
            <person name="Cui Y."/>
            <person name="Dong X."/>
            <person name="Liu H."/>
            <person name="Ma X."/>
            <person name="Jiao Y."/>
            <person name="Wang B."/>
            <person name="Wei X."/>
            <person name="Stein J.C."/>
            <person name="Glaubitz J.C."/>
            <person name="Lu F."/>
            <person name="Yu G."/>
            <person name="Liang C."/>
            <person name="Fengler K."/>
            <person name="Li B."/>
            <person name="Rafalski A."/>
            <person name="Schnable P.S."/>
            <person name="Ware D.H."/>
            <person name="Buckler E.S."/>
            <person name="Lai J."/>
        </authorList>
    </citation>
    <scope>NUCLEOTIDE SEQUENCE [LARGE SCALE GENOMIC DNA]</scope>
    <source>
        <strain evidence="3">cv. Missouri 17</strain>
        <tissue evidence="2">Seedling</tissue>
    </source>
</reference>
<comment type="caution">
    <text evidence="2">The sequence shown here is derived from an EMBL/GenBank/DDBJ whole genome shotgun (WGS) entry which is preliminary data.</text>
</comment>
<organism evidence="2 3">
    <name type="scientific">Zea mays</name>
    <name type="common">Maize</name>
    <dbReference type="NCBI Taxonomy" id="4577"/>
    <lineage>
        <taxon>Eukaryota</taxon>
        <taxon>Viridiplantae</taxon>
        <taxon>Streptophyta</taxon>
        <taxon>Embryophyta</taxon>
        <taxon>Tracheophyta</taxon>
        <taxon>Spermatophyta</taxon>
        <taxon>Magnoliopsida</taxon>
        <taxon>Liliopsida</taxon>
        <taxon>Poales</taxon>
        <taxon>Poaceae</taxon>
        <taxon>PACMAD clade</taxon>
        <taxon>Panicoideae</taxon>
        <taxon>Andropogonodae</taxon>
        <taxon>Andropogoneae</taxon>
        <taxon>Tripsacinae</taxon>
        <taxon>Zea</taxon>
    </lineage>
</organism>
<dbReference type="InterPro" id="IPR015943">
    <property type="entry name" value="WD40/YVTN_repeat-like_dom_sf"/>
</dbReference>
<gene>
    <name evidence="2" type="ORF">Zm00014a_030785</name>
</gene>
<sequence>MGTLSSVVLSWAARTNTRDSCYYLICHIASINATRNLMCAPEAASARRFFRVRAAGAGEGSNATHPPWTPLMRSTTKSRRAPGRDAARVPMTRDGVMDKPIPSRSLSTMVHRHLSRRRIKLPPRKYNPIFDGKVHVYIDCFHCGPAVVLIICVPKIAKSSLEKDLVEGKRLYLLDAGSIMYSLCFSLNRYWLCADSVKTWDLESKHIV</sequence>
<dbReference type="EMBL" id="NCVQ01000006">
    <property type="protein sequence ID" value="PWZ21156.1"/>
    <property type="molecule type" value="Genomic_DNA"/>
</dbReference>
<dbReference type="Gene3D" id="2.130.10.10">
    <property type="entry name" value="YVTN repeat-like/Quinoprotein amine dehydrogenase"/>
    <property type="match status" value="1"/>
</dbReference>
<evidence type="ECO:0000256" key="1">
    <source>
        <dbReference type="SAM" id="MobiDB-lite"/>
    </source>
</evidence>
<evidence type="ECO:0000313" key="2">
    <source>
        <dbReference type="EMBL" id="PWZ21156.1"/>
    </source>
</evidence>
<dbReference type="Proteomes" id="UP000251960">
    <property type="component" value="Chromosome 5"/>
</dbReference>